<accession>A0A9P6EIN5</accession>
<sequence>NPFSDSVPISELSDVELFLPSQDVWFLVEGKLLTFDISRLCLVSPILSDARAAASINGVMSEGTRDNPLRMPETISYPVFRDFIFWFFRYHHKDDTKWTTGELQNIMEMAHFWQVESGQDFAADLLSARGELLPCFRMWLARKYDIASWIPSIVADLIRMPLTKFTGADIMECSNDVWAIIAKARSDYKGDLILLATSSVCRCLLSPDNPLTPSELLAHLHTLSYPKMQRDCRKDMLEYLKCNPEMFTLEQRIEAGAIAGVCRVLGFPAS</sequence>
<gene>
    <name evidence="1" type="ORF">CPB83DRAFT_852305</name>
</gene>
<dbReference type="EMBL" id="MU157845">
    <property type="protein sequence ID" value="KAF9529557.1"/>
    <property type="molecule type" value="Genomic_DNA"/>
</dbReference>
<keyword evidence="2" id="KW-1185">Reference proteome</keyword>
<evidence type="ECO:0000313" key="1">
    <source>
        <dbReference type="EMBL" id="KAF9529557.1"/>
    </source>
</evidence>
<reference evidence="1" key="1">
    <citation type="submission" date="2020-11" db="EMBL/GenBank/DDBJ databases">
        <authorList>
            <consortium name="DOE Joint Genome Institute"/>
            <person name="Ahrendt S."/>
            <person name="Riley R."/>
            <person name="Andreopoulos W."/>
            <person name="Labutti K."/>
            <person name="Pangilinan J."/>
            <person name="Ruiz-Duenas F.J."/>
            <person name="Barrasa J.M."/>
            <person name="Sanchez-Garcia M."/>
            <person name="Camarero S."/>
            <person name="Miyauchi S."/>
            <person name="Serrano A."/>
            <person name="Linde D."/>
            <person name="Babiker R."/>
            <person name="Drula E."/>
            <person name="Ayuso-Fernandez I."/>
            <person name="Pacheco R."/>
            <person name="Padilla G."/>
            <person name="Ferreira P."/>
            <person name="Barriuso J."/>
            <person name="Kellner H."/>
            <person name="Castanera R."/>
            <person name="Alfaro M."/>
            <person name="Ramirez L."/>
            <person name="Pisabarro A.G."/>
            <person name="Kuo A."/>
            <person name="Tritt A."/>
            <person name="Lipzen A."/>
            <person name="He G."/>
            <person name="Yan M."/>
            <person name="Ng V."/>
            <person name="Cullen D."/>
            <person name="Martin F."/>
            <person name="Rosso M.-N."/>
            <person name="Henrissat B."/>
            <person name="Hibbett D."/>
            <person name="Martinez A.T."/>
            <person name="Grigoriev I.V."/>
        </authorList>
    </citation>
    <scope>NUCLEOTIDE SEQUENCE</scope>
    <source>
        <strain evidence="1">CBS 506.95</strain>
    </source>
</reference>
<dbReference type="Proteomes" id="UP000807306">
    <property type="component" value="Unassembled WGS sequence"/>
</dbReference>
<name>A0A9P6EIN5_9AGAR</name>
<evidence type="ECO:0008006" key="3">
    <source>
        <dbReference type="Google" id="ProtNLM"/>
    </source>
</evidence>
<feature type="non-terminal residue" evidence="1">
    <location>
        <position position="1"/>
    </location>
</feature>
<protein>
    <recommendedName>
        <fullName evidence="3">BTB domain-containing protein</fullName>
    </recommendedName>
</protein>
<dbReference type="OrthoDB" id="2852053at2759"/>
<evidence type="ECO:0000313" key="2">
    <source>
        <dbReference type="Proteomes" id="UP000807306"/>
    </source>
</evidence>
<dbReference type="AlphaFoldDB" id="A0A9P6EIN5"/>
<organism evidence="1 2">
    <name type="scientific">Crepidotus variabilis</name>
    <dbReference type="NCBI Taxonomy" id="179855"/>
    <lineage>
        <taxon>Eukaryota</taxon>
        <taxon>Fungi</taxon>
        <taxon>Dikarya</taxon>
        <taxon>Basidiomycota</taxon>
        <taxon>Agaricomycotina</taxon>
        <taxon>Agaricomycetes</taxon>
        <taxon>Agaricomycetidae</taxon>
        <taxon>Agaricales</taxon>
        <taxon>Agaricineae</taxon>
        <taxon>Crepidotaceae</taxon>
        <taxon>Crepidotus</taxon>
    </lineage>
</organism>
<proteinExistence type="predicted"/>
<comment type="caution">
    <text evidence="1">The sequence shown here is derived from an EMBL/GenBank/DDBJ whole genome shotgun (WGS) entry which is preliminary data.</text>
</comment>